<organism evidence="2 3">
    <name type="scientific">Thioalbus denitrificans</name>
    <dbReference type="NCBI Taxonomy" id="547122"/>
    <lineage>
        <taxon>Bacteria</taxon>
        <taxon>Pseudomonadati</taxon>
        <taxon>Pseudomonadota</taxon>
        <taxon>Gammaproteobacteria</taxon>
        <taxon>Chromatiales</taxon>
        <taxon>Ectothiorhodospiraceae</taxon>
        <taxon>Thioalbus</taxon>
    </lineage>
</organism>
<sequence length="159" mass="18018">MKENVLDVLMYLFENFMNSESGPEADQDSLRQELEDAGFHRSEIHKAFSWLEGLAEQQSEQPQGVACGTAALRVFTDQEVKKLDLECRGFLLFLEQVGVLDGCMRELVIDRVMALDSDEIDIDQFKWIVLMVLFNQPGQEAAVAWMEDLMFEGPGGSLH</sequence>
<gene>
    <name evidence="1" type="primary">smg</name>
    <name evidence="2" type="ORF">DFQ59_101199</name>
</gene>
<dbReference type="OrthoDB" id="9788984at2"/>
<evidence type="ECO:0000313" key="2">
    <source>
        <dbReference type="EMBL" id="RCX32901.1"/>
    </source>
</evidence>
<comment type="caution">
    <text evidence="2">The sequence shown here is derived from an EMBL/GenBank/DDBJ whole genome shotgun (WGS) entry which is preliminary data.</text>
</comment>
<name>A0A369CH49_9GAMM</name>
<keyword evidence="3" id="KW-1185">Reference proteome</keyword>
<dbReference type="NCBIfam" id="NF002897">
    <property type="entry name" value="PRK03430.1"/>
    <property type="match status" value="1"/>
</dbReference>
<evidence type="ECO:0000256" key="1">
    <source>
        <dbReference type="HAMAP-Rule" id="MF_00598"/>
    </source>
</evidence>
<comment type="similarity">
    <text evidence="1">Belongs to the Smg family.</text>
</comment>
<dbReference type="PANTHER" id="PTHR38692:SF1">
    <property type="entry name" value="PROTEIN SMG"/>
    <property type="match status" value="1"/>
</dbReference>
<proteinExistence type="inferred from homology"/>
<dbReference type="HAMAP" id="MF_00598">
    <property type="entry name" value="Smg"/>
    <property type="match status" value="1"/>
</dbReference>
<reference evidence="2 3" key="1">
    <citation type="submission" date="2018-07" db="EMBL/GenBank/DDBJ databases">
        <title>Genomic Encyclopedia of Type Strains, Phase IV (KMG-IV): sequencing the most valuable type-strain genomes for metagenomic binning, comparative biology and taxonomic classification.</title>
        <authorList>
            <person name="Goeker M."/>
        </authorList>
    </citation>
    <scope>NUCLEOTIDE SEQUENCE [LARGE SCALE GENOMIC DNA]</scope>
    <source>
        <strain evidence="2 3">DSM 26407</strain>
    </source>
</reference>
<evidence type="ECO:0000313" key="3">
    <source>
        <dbReference type="Proteomes" id="UP000252707"/>
    </source>
</evidence>
<protein>
    <recommendedName>
        <fullName evidence="1">Protein Smg homolog</fullName>
    </recommendedName>
</protein>
<dbReference type="Pfam" id="PF04361">
    <property type="entry name" value="DUF494"/>
    <property type="match status" value="1"/>
</dbReference>
<dbReference type="InterPro" id="IPR007456">
    <property type="entry name" value="Smg"/>
</dbReference>
<dbReference type="EMBL" id="QPJY01000001">
    <property type="protein sequence ID" value="RCX32901.1"/>
    <property type="molecule type" value="Genomic_DNA"/>
</dbReference>
<dbReference type="RefSeq" id="WP_114277799.1">
    <property type="nucleotide sequence ID" value="NZ_QPJY01000001.1"/>
</dbReference>
<dbReference type="AlphaFoldDB" id="A0A369CH49"/>
<accession>A0A369CH49</accession>
<dbReference type="Proteomes" id="UP000252707">
    <property type="component" value="Unassembled WGS sequence"/>
</dbReference>
<dbReference type="PANTHER" id="PTHR38692">
    <property type="entry name" value="PROTEIN SMG"/>
    <property type="match status" value="1"/>
</dbReference>